<dbReference type="InterPro" id="IPR001387">
    <property type="entry name" value="Cro/C1-type_HTH"/>
</dbReference>
<evidence type="ECO:0000313" key="3">
    <source>
        <dbReference type="Proteomes" id="UP000825799"/>
    </source>
</evidence>
<dbReference type="SMART" id="SM00530">
    <property type="entry name" value="HTH_XRE"/>
    <property type="match status" value="1"/>
</dbReference>
<accession>A0ABX8WB84</accession>
<gene>
    <name evidence="2" type="ORF">K1X15_11890</name>
</gene>
<proteinExistence type="predicted"/>
<dbReference type="PROSITE" id="PS50943">
    <property type="entry name" value="HTH_CROC1"/>
    <property type="match status" value="1"/>
</dbReference>
<organism evidence="2 3">
    <name type="scientific">Devosia salina</name>
    <dbReference type="NCBI Taxonomy" id="2860336"/>
    <lineage>
        <taxon>Bacteria</taxon>
        <taxon>Pseudomonadati</taxon>
        <taxon>Pseudomonadota</taxon>
        <taxon>Alphaproteobacteria</taxon>
        <taxon>Hyphomicrobiales</taxon>
        <taxon>Devosiaceae</taxon>
        <taxon>Devosia</taxon>
    </lineage>
</organism>
<protein>
    <submittedName>
        <fullName evidence="2">Helix-turn-helix domain-containing protein</fullName>
    </submittedName>
</protein>
<dbReference type="EMBL" id="CP080590">
    <property type="protein sequence ID" value="QYO75349.1"/>
    <property type="molecule type" value="Genomic_DNA"/>
</dbReference>
<feature type="domain" description="HTH cro/C1-type" evidence="1">
    <location>
        <begin position="20"/>
        <end position="70"/>
    </location>
</feature>
<evidence type="ECO:0000259" key="1">
    <source>
        <dbReference type="PROSITE" id="PS50943"/>
    </source>
</evidence>
<evidence type="ECO:0000313" key="2">
    <source>
        <dbReference type="EMBL" id="QYO75349.1"/>
    </source>
</evidence>
<dbReference type="Proteomes" id="UP000825799">
    <property type="component" value="Chromosome"/>
</dbReference>
<dbReference type="CDD" id="cd00093">
    <property type="entry name" value="HTH_XRE"/>
    <property type="match status" value="1"/>
</dbReference>
<sequence length="282" mass="31859">MDKRERAEIFKQRLTDAVDRAGWSQTRLAQSAGLDRSTVSQLLVAEEPRLPSGQALAEIAAALQVSSDWLLGLSNHRGAASEILEQAVQMTEAARHPVDEQVQRWTAEVLGAKIRHVPAGLPDIFKTDDVHQFEYETAVRRTPRQAISDSEAQLALLRRLDTDMEMALPVQVMESFVAGEWLWKGLPADVRRRQLEAMAAALEEFYPSARLYAFDQRELYSVPFSVYGQHRVAIYVGQRYLAFTAPHYVRLMARHFDDLVRAATVHGHEAAQWVASLAREVR</sequence>
<dbReference type="Pfam" id="PF01381">
    <property type="entry name" value="HTH_3"/>
    <property type="match status" value="1"/>
</dbReference>
<dbReference type="RefSeq" id="WP_220303819.1">
    <property type="nucleotide sequence ID" value="NZ_CP080590.1"/>
</dbReference>
<dbReference type="SUPFAM" id="SSF47413">
    <property type="entry name" value="lambda repressor-like DNA-binding domains"/>
    <property type="match status" value="1"/>
</dbReference>
<name>A0ABX8WB84_9HYPH</name>
<dbReference type="Gene3D" id="1.10.260.40">
    <property type="entry name" value="lambda repressor-like DNA-binding domains"/>
    <property type="match status" value="1"/>
</dbReference>
<reference evidence="2 3" key="1">
    <citation type="submission" date="2021-08" db="EMBL/GenBank/DDBJ databases">
        <title>Devosia salina sp. nov., isolated from the South China Sea sediment.</title>
        <authorList>
            <person name="Zhou Z."/>
        </authorList>
    </citation>
    <scope>NUCLEOTIDE SEQUENCE [LARGE SCALE GENOMIC DNA]</scope>
    <source>
        <strain evidence="2 3">SCS-3</strain>
    </source>
</reference>
<dbReference type="InterPro" id="IPR010982">
    <property type="entry name" value="Lambda_DNA-bd_dom_sf"/>
</dbReference>
<keyword evidence="3" id="KW-1185">Reference proteome</keyword>